<evidence type="ECO:0000256" key="1">
    <source>
        <dbReference type="ARBA" id="ARBA00022679"/>
    </source>
</evidence>
<accession>A0A645AC40</accession>
<comment type="caution">
    <text evidence="6">The sequence shown here is derived from an EMBL/GenBank/DDBJ whole genome shotgun (WGS) entry which is preliminary data.</text>
</comment>
<name>A0A645AC40_9ZZZZ</name>
<feature type="domain" description="GHMP kinase N-terminal" evidence="5">
    <location>
        <begin position="80"/>
        <end position="156"/>
    </location>
</feature>
<dbReference type="GO" id="GO:0005524">
    <property type="term" value="F:ATP binding"/>
    <property type="evidence" value="ECO:0007669"/>
    <property type="project" value="UniProtKB-KW"/>
</dbReference>
<evidence type="ECO:0000256" key="3">
    <source>
        <dbReference type="ARBA" id="ARBA00022777"/>
    </source>
</evidence>
<dbReference type="Gene3D" id="3.30.70.890">
    <property type="entry name" value="GHMP kinase, C-terminal domain"/>
    <property type="match status" value="1"/>
</dbReference>
<dbReference type="Gene3D" id="3.30.230.10">
    <property type="match status" value="1"/>
</dbReference>
<evidence type="ECO:0000256" key="4">
    <source>
        <dbReference type="ARBA" id="ARBA00022840"/>
    </source>
</evidence>
<dbReference type="HAMAP" id="MF_00061">
    <property type="entry name" value="IspE"/>
    <property type="match status" value="1"/>
</dbReference>
<dbReference type="GO" id="GO:0016114">
    <property type="term" value="P:terpenoid biosynthetic process"/>
    <property type="evidence" value="ECO:0007669"/>
    <property type="project" value="InterPro"/>
</dbReference>
<dbReference type="SUPFAM" id="SSF55060">
    <property type="entry name" value="GHMP Kinase, C-terminal domain"/>
    <property type="match status" value="1"/>
</dbReference>
<dbReference type="AlphaFoldDB" id="A0A645AC40"/>
<keyword evidence="2" id="KW-0547">Nucleotide-binding</keyword>
<dbReference type="InterPro" id="IPR006204">
    <property type="entry name" value="GHMP_kinase_N_dom"/>
</dbReference>
<evidence type="ECO:0000313" key="6">
    <source>
        <dbReference type="EMBL" id="MPM50268.1"/>
    </source>
</evidence>
<dbReference type="PANTHER" id="PTHR43527">
    <property type="entry name" value="4-DIPHOSPHOCYTIDYL-2-C-METHYL-D-ERYTHRITOL KINASE, CHLOROPLASTIC"/>
    <property type="match status" value="1"/>
</dbReference>
<dbReference type="PANTHER" id="PTHR43527:SF2">
    <property type="entry name" value="4-DIPHOSPHOCYTIDYL-2-C-METHYL-D-ERYTHRITOL KINASE, CHLOROPLASTIC"/>
    <property type="match status" value="1"/>
</dbReference>
<organism evidence="6">
    <name type="scientific">bioreactor metagenome</name>
    <dbReference type="NCBI Taxonomy" id="1076179"/>
    <lineage>
        <taxon>unclassified sequences</taxon>
        <taxon>metagenomes</taxon>
        <taxon>ecological metagenomes</taxon>
    </lineage>
</organism>
<evidence type="ECO:0000256" key="2">
    <source>
        <dbReference type="ARBA" id="ARBA00022741"/>
    </source>
</evidence>
<dbReference type="InterPro" id="IPR004424">
    <property type="entry name" value="IspE"/>
</dbReference>
<keyword evidence="3 6" id="KW-0418">Kinase</keyword>
<dbReference type="EC" id="2.7.1.148" evidence="6"/>
<evidence type="ECO:0000259" key="5">
    <source>
        <dbReference type="Pfam" id="PF00288"/>
    </source>
</evidence>
<gene>
    <name evidence="6" type="primary">ispE_27</name>
    <name evidence="6" type="ORF">SDC9_97004</name>
</gene>
<keyword evidence="1 6" id="KW-0808">Transferase</keyword>
<proteinExistence type="inferred from homology"/>
<keyword evidence="4" id="KW-0067">ATP-binding</keyword>
<dbReference type="NCBIfam" id="TIGR00154">
    <property type="entry name" value="ispE"/>
    <property type="match status" value="1"/>
</dbReference>
<dbReference type="Pfam" id="PF00288">
    <property type="entry name" value="GHMP_kinases_N"/>
    <property type="match status" value="1"/>
</dbReference>
<dbReference type="InterPro" id="IPR014721">
    <property type="entry name" value="Ribsml_uS5_D2-typ_fold_subgr"/>
</dbReference>
<protein>
    <submittedName>
        <fullName evidence="6">4-diphosphocytidyl-2-C-methyl-D-erythritol kinase</fullName>
        <ecNumber evidence="6">2.7.1.148</ecNumber>
    </submittedName>
</protein>
<dbReference type="GO" id="GO:0050515">
    <property type="term" value="F:4-(cytidine 5'-diphospho)-2-C-methyl-D-erythritol kinase activity"/>
    <property type="evidence" value="ECO:0007669"/>
    <property type="project" value="UniProtKB-EC"/>
</dbReference>
<dbReference type="EMBL" id="VSSQ01012890">
    <property type="protein sequence ID" value="MPM50268.1"/>
    <property type="molecule type" value="Genomic_DNA"/>
</dbReference>
<dbReference type="SUPFAM" id="SSF54211">
    <property type="entry name" value="Ribosomal protein S5 domain 2-like"/>
    <property type="match status" value="1"/>
</dbReference>
<dbReference type="InterPro" id="IPR036554">
    <property type="entry name" value="GHMP_kinase_C_sf"/>
</dbReference>
<dbReference type="PIRSF" id="PIRSF010376">
    <property type="entry name" value="IspE"/>
    <property type="match status" value="1"/>
</dbReference>
<dbReference type="InterPro" id="IPR020568">
    <property type="entry name" value="Ribosomal_Su5_D2-typ_SF"/>
</dbReference>
<sequence length="302" mass="32736">MYGFDTLLPMDTVCSRPAYAKVNLHLAVGLPYPDGYHPIQSLFALVDLSDDIEVRWKRSKTFSVDVTGLEAHCKKDSDTLTKAARLWHEAGGCPLQVSIRCLKQIPVQAGLGGGSSDAASLLLLLQEIAGESALEQEVLEQVALKVGSDVPFFLSGAKAAVVTGRGEHVFAVESKDLAVLLVMPTDFAISTSSAYRLLDESRQGGEAGHGLGMQEMLHVYKKSSAEWKGLLYNDFQSCAPNRAYYAELMDISSPYEGFAGMSGSGACWFFVSEDRSEVQAVHTAITTAFGCKVKCWLTRLIP</sequence>
<reference evidence="6" key="1">
    <citation type="submission" date="2019-08" db="EMBL/GenBank/DDBJ databases">
        <authorList>
            <person name="Kucharzyk K."/>
            <person name="Murdoch R.W."/>
            <person name="Higgins S."/>
            <person name="Loffler F."/>
        </authorList>
    </citation>
    <scope>NUCLEOTIDE SEQUENCE</scope>
</reference>